<evidence type="ECO:0000256" key="8">
    <source>
        <dbReference type="SAM" id="Phobius"/>
    </source>
</evidence>
<feature type="transmembrane region" description="Helical" evidence="8">
    <location>
        <begin position="235"/>
        <end position="256"/>
    </location>
</feature>
<evidence type="ECO:0000259" key="9">
    <source>
        <dbReference type="Pfam" id="PF00535"/>
    </source>
</evidence>
<dbReference type="InterPro" id="IPR001173">
    <property type="entry name" value="Glyco_trans_2-like"/>
</dbReference>
<organism evidence="10 11">
    <name type="scientific">Candidatus Shapirobacteria bacterium GW2011_GWE1_38_10</name>
    <dbReference type="NCBI Taxonomy" id="1618488"/>
    <lineage>
        <taxon>Bacteria</taxon>
        <taxon>Candidatus Shapironibacteriota</taxon>
    </lineage>
</organism>
<dbReference type="PANTHER" id="PTHR48090:SF3">
    <property type="entry name" value="UNDECAPRENYL-PHOSPHATE 4-DEOXY-4-FORMAMIDO-L-ARABINOSE TRANSFERASE"/>
    <property type="match status" value="1"/>
</dbReference>
<dbReference type="PANTHER" id="PTHR48090">
    <property type="entry name" value="UNDECAPRENYL-PHOSPHATE 4-DEOXY-4-FORMAMIDO-L-ARABINOSE TRANSFERASE-RELATED"/>
    <property type="match status" value="1"/>
</dbReference>
<evidence type="ECO:0000256" key="2">
    <source>
        <dbReference type="ARBA" id="ARBA00022676"/>
    </source>
</evidence>
<dbReference type="AlphaFoldDB" id="A0A0G0I054"/>
<keyword evidence="1" id="KW-1003">Cell membrane</keyword>
<name>A0A0G0I054_9BACT</name>
<dbReference type="EMBL" id="LBTX01000025">
    <property type="protein sequence ID" value="KKQ48723.1"/>
    <property type="molecule type" value="Genomic_DNA"/>
</dbReference>
<keyword evidence="3 10" id="KW-0808">Transferase</keyword>
<dbReference type="Proteomes" id="UP000034231">
    <property type="component" value="Unassembled WGS sequence"/>
</dbReference>
<feature type="domain" description="Glycosyltransferase 2-like" evidence="9">
    <location>
        <begin position="5"/>
        <end position="166"/>
    </location>
</feature>
<evidence type="ECO:0000256" key="1">
    <source>
        <dbReference type="ARBA" id="ARBA00022475"/>
    </source>
</evidence>
<dbReference type="GO" id="GO:0009103">
    <property type="term" value="P:lipopolysaccharide biosynthetic process"/>
    <property type="evidence" value="ECO:0007669"/>
    <property type="project" value="UniProtKB-KW"/>
</dbReference>
<dbReference type="Gene3D" id="3.90.550.10">
    <property type="entry name" value="Spore Coat Polysaccharide Biosynthesis Protein SpsA, Chain A"/>
    <property type="match status" value="1"/>
</dbReference>
<dbReference type="GO" id="GO:0099621">
    <property type="term" value="F:undecaprenyl-phosphate 4-deoxy-4-formamido-L-arabinose transferase activity"/>
    <property type="evidence" value="ECO:0007669"/>
    <property type="project" value="TreeGrafter"/>
</dbReference>
<accession>A0A0G0I054</accession>
<dbReference type="Pfam" id="PF00535">
    <property type="entry name" value="Glycos_transf_2"/>
    <property type="match status" value="1"/>
</dbReference>
<evidence type="ECO:0000256" key="3">
    <source>
        <dbReference type="ARBA" id="ARBA00022679"/>
    </source>
</evidence>
<dbReference type="SUPFAM" id="SSF53448">
    <property type="entry name" value="Nucleotide-diphospho-sugar transferases"/>
    <property type="match status" value="1"/>
</dbReference>
<keyword evidence="6 8" id="KW-1133">Transmembrane helix</keyword>
<dbReference type="InterPro" id="IPR050256">
    <property type="entry name" value="Glycosyltransferase_2"/>
</dbReference>
<reference evidence="10 11" key="1">
    <citation type="journal article" date="2015" name="Nature">
        <title>rRNA introns, odd ribosomes, and small enigmatic genomes across a large radiation of phyla.</title>
        <authorList>
            <person name="Brown C.T."/>
            <person name="Hug L.A."/>
            <person name="Thomas B.C."/>
            <person name="Sharon I."/>
            <person name="Castelle C.J."/>
            <person name="Singh A."/>
            <person name="Wilkins M.J."/>
            <person name="Williams K.H."/>
            <person name="Banfield J.F."/>
        </authorList>
    </citation>
    <scope>NUCLEOTIDE SEQUENCE [LARGE SCALE GENOMIC DNA]</scope>
</reference>
<keyword evidence="5" id="KW-0448">Lipopolysaccharide biosynthesis</keyword>
<keyword evidence="4 8" id="KW-0812">Transmembrane</keyword>
<keyword evidence="2" id="KW-0328">Glycosyltransferase</keyword>
<evidence type="ECO:0000313" key="11">
    <source>
        <dbReference type="Proteomes" id="UP000034231"/>
    </source>
</evidence>
<evidence type="ECO:0000256" key="7">
    <source>
        <dbReference type="ARBA" id="ARBA00023136"/>
    </source>
</evidence>
<evidence type="ECO:0000256" key="4">
    <source>
        <dbReference type="ARBA" id="ARBA00022692"/>
    </source>
</evidence>
<protein>
    <submittedName>
        <fullName evidence="10">Undecaprenyl-phosphate 4-deoxy-4-formamido-L-arabinose transferase</fullName>
    </submittedName>
</protein>
<dbReference type="CDD" id="cd04187">
    <property type="entry name" value="DPM1_like_bac"/>
    <property type="match status" value="1"/>
</dbReference>
<dbReference type="InterPro" id="IPR029044">
    <property type="entry name" value="Nucleotide-diphossugar_trans"/>
</dbReference>
<dbReference type="GO" id="GO:0005886">
    <property type="term" value="C:plasma membrane"/>
    <property type="evidence" value="ECO:0007669"/>
    <property type="project" value="TreeGrafter"/>
</dbReference>
<evidence type="ECO:0000256" key="6">
    <source>
        <dbReference type="ARBA" id="ARBA00022989"/>
    </source>
</evidence>
<evidence type="ECO:0000313" key="10">
    <source>
        <dbReference type="EMBL" id="KKQ48723.1"/>
    </source>
</evidence>
<gene>
    <name evidence="10" type="ORF">US68_C0025G0008</name>
</gene>
<keyword evidence="7 8" id="KW-0472">Membrane</keyword>
<feature type="transmembrane region" description="Helical" evidence="8">
    <location>
        <begin position="268"/>
        <end position="293"/>
    </location>
</feature>
<proteinExistence type="predicted"/>
<comment type="caution">
    <text evidence="10">The sequence shown here is derived from an EMBL/GenBank/DDBJ whole genome shotgun (WGS) entry which is preliminary data.</text>
</comment>
<sequence length="310" mass="34848">MNSLSIIIPAYNEDESLPHLIPEIKDQLKSLNISSWEIIVVDDGSKDRTSAVTGELHNKDKRIKLITFRRNEGKSQALQAGFDFAGGEIVITMDADGQDDPREIGRFIDKINEGFDLVTGWKINRKDSFIKNQTSKIYNYFTNLLVKTKLHDSNCGFKAYKNEVVKSLNIYGELHRYIPALAVASGFSISEISVHHRKREYGVTKFGPGRFIKGGLDLITVAFITKFKYRPLHMFGGLGLIFSAIGFIIGIYLSWLRFGKGEKIGDRPLLLLAILMIIIGIQITMSGLIGELITSSQKETKRYQIKGTLE</sequence>
<evidence type="ECO:0000256" key="5">
    <source>
        <dbReference type="ARBA" id="ARBA00022985"/>
    </source>
</evidence>